<reference evidence="2 3" key="1">
    <citation type="submission" date="2020-01" db="EMBL/GenBank/DDBJ databases">
        <title>Anaeroalcalibacter tamaniensis gen. nov., sp. nov., moderately halophilic strictly anaerobic fermenter bacterium from mud volcano of Taman peninsula.</title>
        <authorList>
            <person name="Frolova A."/>
            <person name="Merkel A.Y."/>
            <person name="Slobodkin A.I."/>
        </authorList>
    </citation>
    <scope>NUCLEOTIDE SEQUENCE [LARGE SCALE GENOMIC DNA]</scope>
    <source>
        <strain evidence="2 3">F-3ap</strain>
    </source>
</reference>
<dbReference type="Gene3D" id="2.60.40.1080">
    <property type="match status" value="1"/>
</dbReference>
<dbReference type="SMART" id="SM00635">
    <property type="entry name" value="BID_2"/>
    <property type="match status" value="1"/>
</dbReference>
<accession>A0A7X5HXY7</accession>
<name>A0A7X5HXY7_9FIRM</name>
<dbReference type="AlphaFoldDB" id="A0A7X5HXY7"/>
<gene>
    <name evidence="2" type="ORF">GXN74_13285</name>
</gene>
<dbReference type="EMBL" id="JAAEEH010000054">
    <property type="protein sequence ID" value="NDL68712.1"/>
    <property type="molecule type" value="Genomic_DNA"/>
</dbReference>
<proteinExistence type="predicted"/>
<keyword evidence="3" id="KW-1185">Reference proteome</keyword>
<dbReference type="Proteomes" id="UP000461585">
    <property type="component" value="Unassembled WGS sequence"/>
</dbReference>
<dbReference type="InterPro" id="IPR008964">
    <property type="entry name" value="Invasin/intimin_cell_adhesion"/>
</dbReference>
<dbReference type="RefSeq" id="WP_162371433.1">
    <property type="nucleotide sequence ID" value="NZ_JAAEEH010000054.1"/>
</dbReference>
<dbReference type="SUPFAM" id="SSF49373">
    <property type="entry name" value="Invasin/intimin cell-adhesion fragments"/>
    <property type="match status" value="1"/>
</dbReference>
<comment type="caution">
    <text evidence="2">The sequence shown here is derived from an EMBL/GenBank/DDBJ whole genome shotgun (WGS) entry which is preliminary data.</text>
</comment>
<dbReference type="Pfam" id="PF02368">
    <property type="entry name" value="Big_2"/>
    <property type="match status" value="1"/>
</dbReference>
<feature type="domain" description="BIG2" evidence="1">
    <location>
        <begin position="1"/>
        <end position="75"/>
    </location>
</feature>
<evidence type="ECO:0000313" key="3">
    <source>
        <dbReference type="Proteomes" id="UP000461585"/>
    </source>
</evidence>
<evidence type="ECO:0000259" key="1">
    <source>
        <dbReference type="SMART" id="SM00635"/>
    </source>
</evidence>
<dbReference type="InterPro" id="IPR003343">
    <property type="entry name" value="Big_2"/>
</dbReference>
<organism evidence="2 3">
    <name type="scientific">Anaerotalea alkaliphila</name>
    <dbReference type="NCBI Taxonomy" id="2662126"/>
    <lineage>
        <taxon>Bacteria</taxon>
        <taxon>Bacillati</taxon>
        <taxon>Bacillota</taxon>
        <taxon>Clostridia</taxon>
        <taxon>Eubacteriales</taxon>
        <taxon>Anaerotalea</taxon>
    </lineage>
</organism>
<evidence type="ECO:0000313" key="2">
    <source>
        <dbReference type="EMBL" id="NDL68712.1"/>
    </source>
</evidence>
<protein>
    <recommendedName>
        <fullName evidence="1">BIG2 domain-containing protein</fullName>
    </recommendedName>
</protein>
<sequence length="201" mass="21103">MALDKATLALPQGATEMLTATIGPDNINKVLKWSSSDESAVTVDRHGRVTAVGTVGASATITATVTTGSTTRSAACTVTVVEPVEVTSVRTIHTSLKIRQSDIFTLSWIKTVLGNAVILTAGSGDKEVHAPVTWGDTNPANFDPVFTWDPDRPGVYLSVTFTPVGTYTLTGTFTLPGGYVDEAEPILPANVTIDIIVVESL</sequence>